<dbReference type="GeneID" id="121398283"/>
<dbReference type="InterPro" id="IPR058912">
    <property type="entry name" value="HTH_animal"/>
</dbReference>
<dbReference type="AlphaFoldDB" id="A0A8J1LWW7"/>
<dbReference type="Pfam" id="PF00078">
    <property type="entry name" value="RVT_1"/>
    <property type="match status" value="1"/>
</dbReference>
<accession>A0A8J1LWW7</accession>
<dbReference type="OrthoDB" id="7698743at2759"/>
<dbReference type="CDD" id="cd10442">
    <property type="entry name" value="GIY-YIG_PLEs"/>
    <property type="match status" value="1"/>
</dbReference>
<evidence type="ECO:0000259" key="2">
    <source>
        <dbReference type="PROSITE" id="PS50878"/>
    </source>
</evidence>
<dbReference type="Pfam" id="PF26215">
    <property type="entry name" value="HTH_animal"/>
    <property type="match status" value="1"/>
</dbReference>
<feature type="domain" description="Reverse transcriptase" evidence="2">
    <location>
        <begin position="137"/>
        <end position="376"/>
    </location>
</feature>
<name>A0A8J1LWW7_XENLA</name>
<sequence>MCFPDNPTVLPLGADKFKKKSTFVPDINCEALTAFEQVVSNEVRKLWDHQGKNITNLSHDEKLALNSLKNNDKIVIKKADKGGAIVIMDKDGYKREVIRQLTTPGHYQRIDKDPVFDIQREVSNLVREAFNNDTIKKSTMEYLMIEHPRTPVLYVLPKIHKSMIDPPGRPIVSGVGSVLEPLSKFVDSYLQPLVQNINTCLKDTNDLLKRLNQISVLDKDVSLCSIDIVSLYTSIPQDDGLKCIEEILLETNLPNDLIFFLLDCLNLVLKKNYFRFEEEYYWQRQGTSMGAAVAPSFANLYVHMLEKALFFKHKYSANIELYLRYVDDILVIWKGDVSLFHEMIAEANIGHPTIKFTTETSKTSINFLDVKIGIGDGSLTTDLYRKPTDKNNLLKATSFHYPRCITGIPKGQFQRARRIASSEERYWEAAGTLVDRFKAKGYKEKSLIDTANEVSKVSREILLTQSPQKKGISTQPRIPFVSKYAKQSRAIERIINRFWPILLNDKNLGKKCSEPPLFSYKRGSTLKDILCPAESKEVKRMDRIFKSSPNIGTFPCLNCICCHSIIKGGVVQHPTKGFNIKLHHFATCNTECVVYMLKCPCGKVYVGQTCRAIKERIKEHRGNIKNFKANTYTDTPVSRHFNQNRHSMSQLKWLVLDVIQRPRRGGDIKKLLLQREAIWIKKLCALDPLGLNDKWSIACFL</sequence>
<keyword evidence="3" id="KW-1185">Reference proteome</keyword>
<dbReference type="InterPro" id="IPR000305">
    <property type="entry name" value="GIY-YIG_endonuc"/>
</dbReference>
<gene>
    <name evidence="4" type="primary">LOC121398283</name>
</gene>
<dbReference type="PROSITE" id="PS50164">
    <property type="entry name" value="GIY_YIG"/>
    <property type="match status" value="1"/>
</dbReference>
<protein>
    <submittedName>
        <fullName evidence="4">Uncharacterized protein LOC121398283</fullName>
    </submittedName>
</protein>
<dbReference type="Proteomes" id="UP000186698">
    <property type="component" value="Chromosome 9_10L"/>
</dbReference>
<dbReference type="PROSITE" id="PS50878">
    <property type="entry name" value="RT_POL"/>
    <property type="match status" value="1"/>
</dbReference>
<feature type="domain" description="GIY-YIG" evidence="1">
    <location>
        <begin position="590"/>
        <end position="692"/>
    </location>
</feature>
<dbReference type="KEGG" id="xla:121398283"/>
<evidence type="ECO:0000313" key="3">
    <source>
        <dbReference type="Proteomes" id="UP000186698"/>
    </source>
</evidence>
<dbReference type="InterPro" id="IPR035901">
    <property type="entry name" value="GIY-YIG_endonuc_sf"/>
</dbReference>
<dbReference type="InterPro" id="IPR000477">
    <property type="entry name" value="RT_dom"/>
</dbReference>
<dbReference type="PANTHER" id="PTHR21301:SF12">
    <property type="match status" value="1"/>
</dbReference>
<proteinExistence type="predicted"/>
<dbReference type="Gene3D" id="3.40.1440.10">
    <property type="entry name" value="GIY-YIG endonuclease"/>
    <property type="match status" value="1"/>
</dbReference>
<evidence type="ECO:0000313" key="4">
    <source>
        <dbReference type="RefSeq" id="XP_041433230.1"/>
    </source>
</evidence>
<reference evidence="4" key="1">
    <citation type="submission" date="2025-08" db="UniProtKB">
        <authorList>
            <consortium name="RefSeq"/>
        </authorList>
    </citation>
    <scope>IDENTIFICATION</scope>
    <source>
        <strain evidence="4">J_2021</strain>
        <tissue evidence="4">Erythrocytes</tissue>
    </source>
</reference>
<dbReference type="PANTHER" id="PTHR21301">
    <property type="entry name" value="REVERSE TRANSCRIPTASE"/>
    <property type="match status" value="1"/>
</dbReference>
<dbReference type="RefSeq" id="XP_041433230.1">
    <property type="nucleotide sequence ID" value="XM_041577296.1"/>
</dbReference>
<evidence type="ECO:0000259" key="1">
    <source>
        <dbReference type="PROSITE" id="PS50164"/>
    </source>
</evidence>
<organism evidence="3 4">
    <name type="scientific">Xenopus laevis</name>
    <name type="common">African clawed frog</name>
    <dbReference type="NCBI Taxonomy" id="8355"/>
    <lineage>
        <taxon>Eukaryota</taxon>
        <taxon>Metazoa</taxon>
        <taxon>Chordata</taxon>
        <taxon>Craniata</taxon>
        <taxon>Vertebrata</taxon>
        <taxon>Euteleostomi</taxon>
        <taxon>Amphibia</taxon>
        <taxon>Batrachia</taxon>
        <taxon>Anura</taxon>
        <taxon>Pipoidea</taxon>
        <taxon>Pipidae</taxon>
        <taxon>Xenopodinae</taxon>
        <taxon>Xenopus</taxon>
        <taxon>Xenopus</taxon>
    </lineage>
</organism>